<evidence type="ECO:0000313" key="9">
    <source>
        <dbReference type="EMBL" id="CUP52944.1"/>
    </source>
</evidence>
<keyword evidence="3" id="KW-0813">Transport</keyword>
<dbReference type="NCBIfam" id="TIGR00801">
    <property type="entry name" value="ncs2"/>
    <property type="match status" value="1"/>
</dbReference>
<evidence type="ECO:0000256" key="1">
    <source>
        <dbReference type="ARBA" id="ARBA00004651"/>
    </source>
</evidence>
<evidence type="ECO:0000256" key="5">
    <source>
        <dbReference type="ARBA" id="ARBA00022692"/>
    </source>
</evidence>
<feature type="transmembrane region" description="Helical" evidence="8">
    <location>
        <begin position="46"/>
        <end position="63"/>
    </location>
</feature>
<dbReference type="PANTHER" id="PTHR42810">
    <property type="entry name" value="PURINE PERMEASE C1399.01C-RELATED"/>
    <property type="match status" value="1"/>
</dbReference>
<gene>
    <name evidence="9" type="primary">pyrP</name>
    <name evidence="10" type="ORF">DXC40_03635</name>
    <name evidence="9" type="ORF">ERS852551_01082</name>
</gene>
<proteinExistence type="inferred from homology"/>
<dbReference type="InterPro" id="IPR006042">
    <property type="entry name" value="Xan_ur_permease"/>
</dbReference>
<dbReference type="GO" id="GO:0005886">
    <property type="term" value="C:plasma membrane"/>
    <property type="evidence" value="ECO:0007669"/>
    <property type="project" value="UniProtKB-SubCell"/>
</dbReference>
<keyword evidence="7 8" id="KW-0472">Membrane</keyword>
<dbReference type="GO" id="GO:0042907">
    <property type="term" value="F:xanthine transmembrane transporter activity"/>
    <property type="evidence" value="ECO:0007669"/>
    <property type="project" value="TreeGrafter"/>
</dbReference>
<dbReference type="EMBL" id="CZBE01000006">
    <property type="protein sequence ID" value="CUP52944.1"/>
    <property type="molecule type" value="Genomic_DNA"/>
</dbReference>
<feature type="transmembrane region" description="Helical" evidence="8">
    <location>
        <begin position="218"/>
        <end position="242"/>
    </location>
</feature>
<feature type="transmembrane region" description="Helical" evidence="8">
    <location>
        <begin position="104"/>
        <end position="124"/>
    </location>
</feature>
<evidence type="ECO:0000256" key="4">
    <source>
        <dbReference type="ARBA" id="ARBA00022475"/>
    </source>
</evidence>
<dbReference type="GeneID" id="72465105"/>
<feature type="transmembrane region" description="Helical" evidence="8">
    <location>
        <begin position="372"/>
        <end position="393"/>
    </location>
</feature>
<dbReference type="AlphaFoldDB" id="A0A174NW48"/>
<feature type="transmembrane region" description="Helical" evidence="8">
    <location>
        <begin position="70"/>
        <end position="89"/>
    </location>
</feature>
<evidence type="ECO:0000256" key="8">
    <source>
        <dbReference type="SAM" id="Phobius"/>
    </source>
</evidence>
<reference evidence="9 11" key="1">
    <citation type="submission" date="2015-09" db="EMBL/GenBank/DDBJ databases">
        <authorList>
            <consortium name="Pathogen Informatics"/>
        </authorList>
    </citation>
    <scope>NUCLEOTIDE SEQUENCE [LARGE SCALE GENOMIC DNA]</scope>
    <source>
        <strain evidence="9 11">2789STDY5834939</strain>
    </source>
</reference>
<feature type="transmembrane region" description="Helical" evidence="8">
    <location>
        <begin position="21"/>
        <end position="40"/>
    </location>
</feature>
<comment type="similarity">
    <text evidence="2">Belongs to the nucleobase:cation symporter-2 (NCS2) (TC 2.A.40) family.</text>
</comment>
<name>A0A174NW48_9FIRM</name>
<sequence>MANKNAGIYNAPKELGWPKTIVLGFQHVFAMFGATVVVPIITGLNVQTTLFCAGIGTLFFHLVTQRKAPVFLGSSFAFLGGFAAVKALPLTDAAGNALTEAEKLPYACGGIVIAGLVYVVLAALIRTCGIKRIMRFFPPVVTGPIIILIGLILAPNAVNDASSNWLLAVVAIVIVVAANIFGKGMIKIIPILLGIVGSYIVALVTGSVDFSAVGPAPIIGMVPITLAKFDVSAIIIMVPIALATMMEHVGDIAAISATCNRNFLANPGLHRTLIGDGVATSIAGMLGGPANTTYSENTGVLALTKVYDPVIMEIAAVVAICFGFVPKFGEFIHTIPTATIGGVSFILYGMISAIGVRNVVENQVDFTESRNVLIAAIILISGLGFNSIGGITFHVASASITLSGLAVAAILGILLNAIFPGNDYEFSEEEFTENAVRDEVGEIVG</sequence>
<keyword evidence="4" id="KW-1003">Cell membrane</keyword>
<evidence type="ECO:0000313" key="11">
    <source>
        <dbReference type="Proteomes" id="UP000095765"/>
    </source>
</evidence>
<evidence type="ECO:0000256" key="7">
    <source>
        <dbReference type="ARBA" id="ARBA00023136"/>
    </source>
</evidence>
<dbReference type="EMBL" id="QVME01000001">
    <property type="protein sequence ID" value="RGE70156.1"/>
    <property type="molecule type" value="Genomic_DNA"/>
</dbReference>
<protein>
    <submittedName>
        <fullName evidence="9">Uracil transporter</fullName>
    </submittedName>
    <submittedName>
        <fullName evidence="10">Uracil-xanthine permease</fullName>
    </submittedName>
</protein>
<evidence type="ECO:0000313" key="10">
    <source>
        <dbReference type="EMBL" id="RGE70156.1"/>
    </source>
</evidence>
<accession>A0A174NW48</accession>
<feature type="transmembrane region" description="Helical" evidence="8">
    <location>
        <begin position="331"/>
        <end position="351"/>
    </location>
</feature>
<comment type="subcellular location">
    <subcellularLocation>
        <location evidence="1">Cell membrane</location>
        <topology evidence="1">Multi-pass membrane protein</topology>
    </subcellularLocation>
</comment>
<feature type="transmembrane region" description="Helical" evidence="8">
    <location>
        <begin position="188"/>
        <end position="206"/>
    </location>
</feature>
<keyword evidence="6 8" id="KW-1133">Transmembrane helix</keyword>
<dbReference type="InterPro" id="IPR006043">
    <property type="entry name" value="NCS2"/>
</dbReference>
<keyword evidence="5 8" id="KW-0812">Transmembrane</keyword>
<feature type="transmembrane region" description="Helical" evidence="8">
    <location>
        <begin position="164"/>
        <end position="181"/>
    </location>
</feature>
<dbReference type="Proteomes" id="UP000095765">
    <property type="component" value="Unassembled WGS sequence"/>
</dbReference>
<evidence type="ECO:0000256" key="3">
    <source>
        <dbReference type="ARBA" id="ARBA00022448"/>
    </source>
</evidence>
<dbReference type="Pfam" id="PF00860">
    <property type="entry name" value="Xan_ur_permease"/>
    <property type="match status" value="1"/>
</dbReference>
<feature type="transmembrane region" description="Helical" evidence="8">
    <location>
        <begin position="399"/>
        <end position="419"/>
    </location>
</feature>
<feature type="transmembrane region" description="Helical" evidence="8">
    <location>
        <begin position="136"/>
        <end position="158"/>
    </location>
</feature>
<dbReference type="PANTHER" id="PTHR42810:SF4">
    <property type="entry name" value="URIC ACID TRANSPORTER UACT"/>
    <property type="match status" value="1"/>
</dbReference>
<feature type="transmembrane region" description="Helical" evidence="8">
    <location>
        <begin position="306"/>
        <end position="325"/>
    </location>
</feature>
<evidence type="ECO:0000256" key="2">
    <source>
        <dbReference type="ARBA" id="ARBA00008821"/>
    </source>
</evidence>
<dbReference type="RefSeq" id="WP_006874805.1">
    <property type="nucleotide sequence ID" value="NZ_CABIWA010000003.1"/>
</dbReference>
<dbReference type="Proteomes" id="UP000260828">
    <property type="component" value="Unassembled WGS sequence"/>
</dbReference>
<reference evidence="10 12" key="2">
    <citation type="submission" date="2018-08" db="EMBL/GenBank/DDBJ databases">
        <title>A genome reference for cultivated species of the human gut microbiota.</title>
        <authorList>
            <person name="Zou Y."/>
            <person name="Xue W."/>
            <person name="Luo G."/>
        </authorList>
    </citation>
    <scope>NUCLEOTIDE SEQUENCE [LARGE SCALE GENOMIC DNA]</scope>
    <source>
        <strain evidence="10 12">TF05-12AC</strain>
    </source>
</reference>
<organism evidence="9 11">
    <name type="scientific">Anaerotruncus colihominis</name>
    <dbReference type="NCBI Taxonomy" id="169435"/>
    <lineage>
        <taxon>Bacteria</taxon>
        <taxon>Bacillati</taxon>
        <taxon>Bacillota</taxon>
        <taxon>Clostridia</taxon>
        <taxon>Eubacteriales</taxon>
        <taxon>Oscillospiraceae</taxon>
        <taxon>Anaerotruncus</taxon>
    </lineage>
</organism>
<evidence type="ECO:0000256" key="6">
    <source>
        <dbReference type="ARBA" id="ARBA00022989"/>
    </source>
</evidence>
<dbReference type="OrthoDB" id="9779092at2"/>
<evidence type="ECO:0000313" key="12">
    <source>
        <dbReference type="Proteomes" id="UP000260828"/>
    </source>
</evidence>